<keyword evidence="2" id="KW-0732">Signal</keyword>
<feature type="domain" description="Neurotransmitter-gated ion-channel transmembrane" evidence="3">
    <location>
        <begin position="1"/>
        <end position="162"/>
    </location>
</feature>
<dbReference type="Gene3D" id="1.20.58.390">
    <property type="entry name" value="Neurotransmitter-gated ion-channel transmembrane domain"/>
    <property type="match status" value="1"/>
</dbReference>
<dbReference type="Proteomes" id="UP000677228">
    <property type="component" value="Unassembled WGS sequence"/>
</dbReference>
<feature type="chain" id="PRO_5035608550" description="Neurotransmitter-gated ion-channel transmembrane domain-containing protein" evidence="2">
    <location>
        <begin position="25"/>
        <end position="173"/>
    </location>
</feature>
<dbReference type="EMBL" id="CAJNOK010003232">
    <property type="protein sequence ID" value="CAF0893267.1"/>
    <property type="molecule type" value="Genomic_DNA"/>
</dbReference>
<dbReference type="Proteomes" id="UP000681722">
    <property type="component" value="Unassembled WGS sequence"/>
</dbReference>
<evidence type="ECO:0000313" key="8">
    <source>
        <dbReference type="Proteomes" id="UP000663829"/>
    </source>
</evidence>
<sequence>MVVCSLSVVATVLVLTLHHRNAKSHIMPYWIRRYICCYLAWLLRMRRPNQDLSWEAVSSSINLNTNKPPPIANDKKEAESLMMVNDNYHELSIERRLLSAQFEAMNLQLKVIVKELCVITDNIHQQEKSDNTSADWKFAAMVLDRLCLWLFSILTIVFTCAILFTSRNIFKLY</sequence>
<keyword evidence="1" id="KW-0812">Transmembrane</keyword>
<dbReference type="EMBL" id="CAJOBC010094819">
    <property type="protein sequence ID" value="CAF4428113.1"/>
    <property type="molecule type" value="Genomic_DNA"/>
</dbReference>
<name>A0A815Y5M7_9BILA</name>
<keyword evidence="1" id="KW-0472">Membrane</keyword>
<dbReference type="InterPro" id="IPR006029">
    <property type="entry name" value="Neurotrans-gated_channel_TM"/>
</dbReference>
<accession>A0A815Y5M7</accession>
<evidence type="ECO:0000259" key="3">
    <source>
        <dbReference type="Pfam" id="PF02932"/>
    </source>
</evidence>
<evidence type="ECO:0000313" key="7">
    <source>
        <dbReference type="EMBL" id="CAF4428113.1"/>
    </source>
</evidence>
<evidence type="ECO:0000313" key="6">
    <source>
        <dbReference type="EMBL" id="CAF3675113.1"/>
    </source>
</evidence>
<dbReference type="EMBL" id="CAJNOQ010029029">
    <property type="protein sequence ID" value="CAF1565890.1"/>
    <property type="molecule type" value="Genomic_DNA"/>
</dbReference>
<reference evidence="5" key="1">
    <citation type="submission" date="2021-02" db="EMBL/GenBank/DDBJ databases">
        <authorList>
            <person name="Nowell W R."/>
        </authorList>
    </citation>
    <scope>NUCLEOTIDE SEQUENCE</scope>
</reference>
<dbReference type="InterPro" id="IPR036719">
    <property type="entry name" value="Neuro-gated_channel_TM_sf"/>
</dbReference>
<dbReference type="SUPFAM" id="SSF90112">
    <property type="entry name" value="Neurotransmitter-gated ion-channel transmembrane pore"/>
    <property type="match status" value="1"/>
</dbReference>
<feature type="transmembrane region" description="Helical" evidence="1">
    <location>
        <begin position="146"/>
        <end position="164"/>
    </location>
</feature>
<dbReference type="GO" id="GO:0016020">
    <property type="term" value="C:membrane"/>
    <property type="evidence" value="ECO:0007669"/>
    <property type="project" value="InterPro"/>
</dbReference>
<dbReference type="OrthoDB" id="5975154at2759"/>
<feature type="signal peptide" evidence="2">
    <location>
        <begin position="1"/>
        <end position="24"/>
    </location>
</feature>
<evidence type="ECO:0000313" key="5">
    <source>
        <dbReference type="EMBL" id="CAF1565890.1"/>
    </source>
</evidence>
<dbReference type="Proteomes" id="UP000663829">
    <property type="component" value="Unassembled WGS sequence"/>
</dbReference>
<dbReference type="Proteomes" id="UP000682733">
    <property type="component" value="Unassembled WGS sequence"/>
</dbReference>
<dbReference type="InterPro" id="IPR038050">
    <property type="entry name" value="Neuro_actylchol_rec"/>
</dbReference>
<keyword evidence="8" id="KW-1185">Reference proteome</keyword>
<dbReference type="GO" id="GO:0006811">
    <property type="term" value="P:monoatomic ion transport"/>
    <property type="evidence" value="ECO:0007669"/>
    <property type="project" value="InterPro"/>
</dbReference>
<evidence type="ECO:0000256" key="1">
    <source>
        <dbReference type="SAM" id="Phobius"/>
    </source>
</evidence>
<comment type="caution">
    <text evidence="5">The sequence shown here is derived from an EMBL/GenBank/DDBJ whole genome shotgun (WGS) entry which is preliminary data.</text>
</comment>
<protein>
    <recommendedName>
        <fullName evidence="3">Neurotransmitter-gated ion-channel transmembrane domain-containing protein</fullName>
    </recommendedName>
</protein>
<dbReference type="Pfam" id="PF02932">
    <property type="entry name" value="Neur_chan_memb"/>
    <property type="match status" value="1"/>
</dbReference>
<proteinExistence type="predicted"/>
<evidence type="ECO:0000313" key="4">
    <source>
        <dbReference type="EMBL" id="CAF0893267.1"/>
    </source>
</evidence>
<evidence type="ECO:0000256" key="2">
    <source>
        <dbReference type="SAM" id="SignalP"/>
    </source>
</evidence>
<organism evidence="5 8">
    <name type="scientific">Didymodactylos carnosus</name>
    <dbReference type="NCBI Taxonomy" id="1234261"/>
    <lineage>
        <taxon>Eukaryota</taxon>
        <taxon>Metazoa</taxon>
        <taxon>Spiralia</taxon>
        <taxon>Gnathifera</taxon>
        <taxon>Rotifera</taxon>
        <taxon>Eurotatoria</taxon>
        <taxon>Bdelloidea</taxon>
        <taxon>Philodinida</taxon>
        <taxon>Philodinidae</taxon>
        <taxon>Didymodactylos</taxon>
    </lineage>
</organism>
<keyword evidence="1" id="KW-1133">Transmembrane helix</keyword>
<gene>
    <name evidence="5" type="ORF">GPM918_LOCUS40073</name>
    <name evidence="4" type="ORF">OVA965_LOCUS9238</name>
    <name evidence="7" type="ORF">SRO942_LOCUS40993</name>
    <name evidence="6" type="ORF">TMI583_LOCUS9234</name>
</gene>
<dbReference type="AlphaFoldDB" id="A0A815Y5M7"/>
<dbReference type="EMBL" id="CAJOBA010003233">
    <property type="protein sequence ID" value="CAF3675113.1"/>
    <property type="molecule type" value="Genomic_DNA"/>
</dbReference>